<protein>
    <submittedName>
        <fullName evidence="2">Class I SAM-dependent methyltransferase</fullName>
    </submittedName>
</protein>
<reference evidence="2 3" key="1">
    <citation type="submission" date="2018-10" db="EMBL/GenBank/DDBJ databases">
        <authorList>
            <person name="Perry B.J."/>
            <person name="Sullivan J.T."/>
            <person name="Murphy R.J.T."/>
            <person name="Ramsay J.P."/>
            <person name="Ronson C.W."/>
        </authorList>
    </citation>
    <scope>NUCLEOTIDE SEQUENCE [LARGE SCALE GENOMIC DNA]</scope>
    <source>
        <strain evidence="2 3">R88b</strain>
    </source>
</reference>
<dbReference type="Pfam" id="PF13649">
    <property type="entry name" value="Methyltransf_25"/>
    <property type="match status" value="1"/>
</dbReference>
<dbReference type="CDD" id="cd02440">
    <property type="entry name" value="AdoMet_MTases"/>
    <property type="match status" value="1"/>
</dbReference>
<evidence type="ECO:0000313" key="3">
    <source>
        <dbReference type="Proteomes" id="UP000503017"/>
    </source>
</evidence>
<dbReference type="Gene3D" id="3.40.50.150">
    <property type="entry name" value="Vaccinia Virus protein VP39"/>
    <property type="match status" value="1"/>
</dbReference>
<accession>A0A6M7WLS7</accession>
<name>A0A6M7WLS7_RHILI</name>
<evidence type="ECO:0000259" key="1">
    <source>
        <dbReference type="Pfam" id="PF13649"/>
    </source>
</evidence>
<dbReference type="Proteomes" id="UP000503017">
    <property type="component" value="Chromosome"/>
</dbReference>
<proteinExistence type="predicted"/>
<gene>
    <name evidence="2" type="ORF">EB235_14420</name>
</gene>
<evidence type="ECO:0000313" key="2">
    <source>
        <dbReference type="EMBL" id="QKD02546.1"/>
    </source>
</evidence>
<dbReference type="GO" id="GO:0032259">
    <property type="term" value="P:methylation"/>
    <property type="evidence" value="ECO:0007669"/>
    <property type="project" value="UniProtKB-KW"/>
</dbReference>
<dbReference type="RefSeq" id="WP_051429640.1">
    <property type="nucleotide sequence ID" value="NZ_CP033367.1"/>
</dbReference>
<feature type="domain" description="Methyltransferase" evidence="1">
    <location>
        <begin position="59"/>
        <end position="151"/>
    </location>
</feature>
<dbReference type="InterPro" id="IPR041698">
    <property type="entry name" value="Methyltransf_25"/>
</dbReference>
<dbReference type="EMBL" id="CP033367">
    <property type="protein sequence ID" value="QKD02546.1"/>
    <property type="molecule type" value="Genomic_DNA"/>
</dbReference>
<dbReference type="AlphaFoldDB" id="A0A6M7WLS7"/>
<dbReference type="GO" id="GO:0008168">
    <property type="term" value="F:methyltransferase activity"/>
    <property type="evidence" value="ECO:0007669"/>
    <property type="project" value="UniProtKB-KW"/>
</dbReference>
<dbReference type="InterPro" id="IPR029063">
    <property type="entry name" value="SAM-dependent_MTases_sf"/>
</dbReference>
<keyword evidence="2" id="KW-0808">Transferase</keyword>
<dbReference type="SUPFAM" id="SSF53335">
    <property type="entry name" value="S-adenosyl-L-methionine-dependent methyltransferases"/>
    <property type="match status" value="1"/>
</dbReference>
<sequence>MSDLNIRHLEPELLDGLAADDPRAIASRRDLVWINALMFQARFMASLMRANVQTPPLRILELGAGDGKFMLRVARLMARRWPDVEVVMVDRIDLVGKDVCNSFAELGWRAHPVTADIFDWTADRPFDLVCANLILHHFDDTRLLELFSRIMTMAPLLVATEPLRAKGPLVATRCLRLIGAGAVTLNDATQSVRSGFRGKELSQLWQASGGTPVIEARKGLFTQGFVGAKMPGTNMPGAR</sequence>
<organism evidence="2 3">
    <name type="scientific">Mesorhizobium loti R88b</name>
    <dbReference type="NCBI Taxonomy" id="935548"/>
    <lineage>
        <taxon>Bacteria</taxon>
        <taxon>Pseudomonadati</taxon>
        <taxon>Pseudomonadota</taxon>
        <taxon>Alphaproteobacteria</taxon>
        <taxon>Hyphomicrobiales</taxon>
        <taxon>Phyllobacteriaceae</taxon>
        <taxon>Mesorhizobium</taxon>
    </lineage>
</organism>
<keyword evidence="2" id="KW-0489">Methyltransferase</keyword>